<keyword evidence="1" id="KW-0472">Membrane</keyword>
<sequence>MTFPDPGARPAGHTRWMRLGLVLVPTLLVSAVLLATIGLGILPVSLAVSAQSLVLSGQNLKISADRLQGTGFTQYVGVDRATNKAHPEALSGIESADLYNLCQSVVVHIPGAGQATLRIGAGGGSKPAHADHLVVHTDDLAGTAVFRNITIGQDASTFKGGPGAPTGTFGQRADAVRIDHLRQTTRAVSAATFRLTDLHLTVKAGDKSCY</sequence>
<keyword evidence="1" id="KW-1133">Transmembrane helix</keyword>
<evidence type="ECO:0000256" key="1">
    <source>
        <dbReference type="SAM" id="Phobius"/>
    </source>
</evidence>
<dbReference type="InterPro" id="IPR046198">
    <property type="entry name" value="DUF6230"/>
</dbReference>
<accession>A0A0D7CKR8</accession>
<comment type="caution">
    <text evidence="2">The sequence shown here is derived from an EMBL/GenBank/DDBJ whole genome shotgun (WGS) entry which is preliminary data.</text>
</comment>
<dbReference type="EMBL" id="JRKI01000029">
    <property type="protein sequence ID" value="KIZ16047.1"/>
    <property type="molecule type" value="Genomic_DNA"/>
</dbReference>
<name>A0A0D7CKR8_9ACTN</name>
<keyword evidence="3" id="KW-1185">Reference proteome</keyword>
<feature type="transmembrane region" description="Helical" evidence="1">
    <location>
        <begin position="21"/>
        <end position="42"/>
    </location>
</feature>
<organism evidence="2 3">
    <name type="scientific">Streptomyces natalensis ATCC 27448</name>
    <dbReference type="NCBI Taxonomy" id="1240678"/>
    <lineage>
        <taxon>Bacteria</taxon>
        <taxon>Bacillati</taxon>
        <taxon>Actinomycetota</taxon>
        <taxon>Actinomycetes</taxon>
        <taxon>Kitasatosporales</taxon>
        <taxon>Streptomycetaceae</taxon>
        <taxon>Streptomyces</taxon>
    </lineage>
</organism>
<dbReference type="PATRIC" id="fig|1240678.4.peg.4845"/>
<keyword evidence="1" id="KW-0812">Transmembrane</keyword>
<dbReference type="RefSeq" id="WP_030065278.1">
    <property type="nucleotide sequence ID" value="NZ_JRKI01000029.1"/>
</dbReference>
<reference evidence="2 3" key="1">
    <citation type="submission" date="2014-09" db="EMBL/GenBank/DDBJ databases">
        <title>Draft genome sequence of Streptomyces natalensis ATCC 27448, producer of the antifungal pimaricin.</title>
        <authorList>
            <person name="Mendes M.V."/>
            <person name="Beites T."/>
            <person name="Pires S."/>
            <person name="Santos C.L."/>
            <person name="Moradas-Ferreira P."/>
        </authorList>
    </citation>
    <scope>NUCLEOTIDE SEQUENCE [LARGE SCALE GENOMIC DNA]</scope>
    <source>
        <strain evidence="2 3">ATCC 27448</strain>
    </source>
</reference>
<dbReference type="Pfam" id="PF19741">
    <property type="entry name" value="DUF6230"/>
    <property type="match status" value="1"/>
</dbReference>
<protein>
    <recommendedName>
        <fullName evidence="4">Cholesterol esterase</fullName>
    </recommendedName>
</protein>
<evidence type="ECO:0000313" key="2">
    <source>
        <dbReference type="EMBL" id="KIZ16047.1"/>
    </source>
</evidence>
<evidence type="ECO:0008006" key="4">
    <source>
        <dbReference type="Google" id="ProtNLM"/>
    </source>
</evidence>
<dbReference type="Proteomes" id="UP000032458">
    <property type="component" value="Unassembled WGS sequence"/>
</dbReference>
<proteinExistence type="predicted"/>
<gene>
    <name evidence="2" type="ORF">SNA_22730</name>
</gene>
<dbReference type="AlphaFoldDB" id="A0A0D7CKR8"/>
<evidence type="ECO:0000313" key="3">
    <source>
        <dbReference type="Proteomes" id="UP000032458"/>
    </source>
</evidence>